<feature type="domain" description="IclR-ED" evidence="3">
    <location>
        <begin position="65"/>
        <end position="216"/>
    </location>
</feature>
<comment type="caution">
    <text evidence="4">The sequence shown here is derived from an EMBL/GenBank/DDBJ whole genome shotgun (WGS) entry which is preliminary data.</text>
</comment>
<dbReference type="GO" id="GO:0003677">
    <property type="term" value="F:DNA binding"/>
    <property type="evidence" value="ECO:0007669"/>
    <property type="project" value="UniProtKB-KW"/>
</dbReference>
<reference evidence="4" key="1">
    <citation type="submission" date="2019-08" db="EMBL/GenBank/DDBJ databases">
        <authorList>
            <person name="Kucharzyk K."/>
            <person name="Murdoch R.W."/>
            <person name="Higgins S."/>
            <person name="Loffler F."/>
        </authorList>
    </citation>
    <scope>NUCLEOTIDE SEQUENCE</scope>
</reference>
<proteinExistence type="predicted"/>
<dbReference type="GO" id="GO:0003700">
    <property type="term" value="F:DNA-binding transcription factor activity"/>
    <property type="evidence" value="ECO:0007669"/>
    <property type="project" value="TreeGrafter"/>
</dbReference>
<protein>
    <submittedName>
        <fullName evidence="4">Uncharacterized protein</fullName>
    </submittedName>
</protein>
<dbReference type="InterPro" id="IPR036388">
    <property type="entry name" value="WH-like_DNA-bd_sf"/>
</dbReference>
<keyword evidence="1" id="KW-0238">DNA-binding</keyword>
<dbReference type="InterPro" id="IPR050707">
    <property type="entry name" value="HTH_MetabolicPath_Reg"/>
</dbReference>
<dbReference type="SUPFAM" id="SSF46785">
    <property type="entry name" value="Winged helix' DNA-binding domain"/>
    <property type="match status" value="1"/>
</dbReference>
<dbReference type="AlphaFoldDB" id="A0A644XWS1"/>
<dbReference type="InterPro" id="IPR014757">
    <property type="entry name" value="Tscrpt_reg_IclR_C"/>
</dbReference>
<evidence type="ECO:0000259" key="2">
    <source>
        <dbReference type="PROSITE" id="PS51077"/>
    </source>
</evidence>
<dbReference type="PANTHER" id="PTHR30136:SF34">
    <property type="entry name" value="TRANSCRIPTIONAL REGULATOR"/>
    <property type="match status" value="1"/>
</dbReference>
<dbReference type="PANTHER" id="PTHR30136">
    <property type="entry name" value="HELIX-TURN-HELIX TRANSCRIPTIONAL REGULATOR, ICLR FAMILY"/>
    <property type="match status" value="1"/>
</dbReference>
<dbReference type="Pfam" id="PF09339">
    <property type="entry name" value="HTH_IclR"/>
    <property type="match status" value="1"/>
</dbReference>
<sequence>MQNNRSIQRCLAILRAFGANGHPTLAELSRAVELPHPTVLRFLLTLEEEGYVARDPGGRWRLTTRMLELGFAAMDSLGVADSVQEQLQELADAYSGTANLGEAHAEGVIIIGRAMTAAERRRLVVMNLRVGSILPPGSALADALALTAGNNARRLYAETQQISLAVPLTGVLGRQLSIGISTTQSMFADAAQEAAAVRSLQERADAVGRILGLAPV</sequence>
<gene>
    <name evidence="4" type="ORF">SDC9_66806</name>
</gene>
<dbReference type="GO" id="GO:0045892">
    <property type="term" value="P:negative regulation of DNA-templated transcription"/>
    <property type="evidence" value="ECO:0007669"/>
    <property type="project" value="TreeGrafter"/>
</dbReference>
<evidence type="ECO:0000259" key="3">
    <source>
        <dbReference type="PROSITE" id="PS51078"/>
    </source>
</evidence>
<dbReference type="InterPro" id="IPR036390">
    <property type="entry name" value="WH_DNA-bd_sf"/>
</dbReference>
<feature type="domain" description="HTH iclR-type" evidence="2">
    <location>
        <begin position="4"/>
        <end position="64"/>
    </location>
</feature>
<dbReference type="SMART" id="SM00346">
    <property type="entry name" value="HTH_ICLR"/>
    <property type="match status" value="1"/>
</dbReference>
<dbReference type="InterPro" id="IPR005471">
    <property type="entry name" value="Tscrpt_reg_IclR_N"/>
</dbReference>
<accession>A0A644XWS1</accession>
<dbReference type="SUPFAM" id="SSF55781">
    <property type="entry name" value="GAF domain-like"/>
    <property type="match status" value="1"/>
</dbReference>
<dbReference type="PROSITE" id="PS51077">
    <property type="entry name" value="HTH_ICLR"/>
    <property type="match status" value="1"/>
</dbReference>
<evidence type="ECO:0000313" key="4">
    <source>
        <dbReference type="EMBL" id="MPM20377.1"/>
    </source>
</evidence>
<evidence type="ECO:0000256" key="1">
    <source>
        <dbReference type="ARBA" id="ARBA00023125"/>
    </source>
</evidence>
<organism evidence="4">
    <name type="scientific">bioreactor metagenome</name>
    <dbReference type="NCBI Taxonomy" id="1076179"/>
    <lineage>
        <taxon>unclassified sequences</taxon>
        <taxon>metagenomes</taxon>
        <taxon>ecological metagenomes</taxon>
    </lineage>
</organism>
<dbReference type="EMBL" id="VSSQ01003367">
    <property type="protein sequence ID" value="MPM20377.1"/>
    <property type="molecule type" value="Genomic_DNA"/>
</dbReference>
<dbReference type="PROSITE" id="PS51078">
    <property type="entry name" value="ICLR_ED"/>
    <property type="match status" value="1"/>
</dbReference>
<name>A0A644XWS1_9ZZZZ</name>
<dbReference type="Gene3D" id="1.10.10.10">
    <property type="entry name" value="Winged helix-like DNA-binding domain superfamily/Winged helix DNA-binding domain"/>
    <property type="match status" value="1"/>
</dbReference>